<dbReference type="InterPro" id="IPR015422">
    <property type="entry name" value="PyrdxlP-dep_Trfase_small"/>
</dbReference>
<dbReference type="Pfam" id="PF01212">
    <property type="entry name" value="Beta_elim_lyase"/>
    <property type="match status" value="1"/>
</dbReference>
<dbReference type="InterPro" id="IPR015421">
    <property type="entry name" value="PyrdxlP-dep_Trfase_major"/>
</dbReference>
<keyword evidence="7" id="KW-1185">Reference proteome</keyword>
<comment type="cofactor">
    <cofactor evidence="1">
        <name>pyridoxal 5'-phosphate</name>
        <dbReference type="ChEBI" id="CHEBI:597326"/>
    </cofactor>
</comment>
<proteinExistence type="inferred from homology"/>
<evidence type="ECO:0000256" key="3">
    <source>
        <dbReference type="ARBA" id="ARBA00011881"/>
    </source>
</evidence>
<dbReference type="SUPFAM" id="SSF53383">
    <property type="entry name" value="PLP-dependent transferases"/>
    <property type="match status" value="1"/>
</dbReference>
<dbReference type="InterPro" id="IPR015424">
    <property type="entry name" value="PyrdxlP-dep_Trfase"/>
</dbReference>
<gene>
    <name evidence="6" type="ORF">ACFQDM_11785</name>
</gene>
<evidence type="ECO:0000259" key="5">
    <source>
        <dbReference type="Pfam" id="PF01212"/>
    </source>
</evidence>
<organism evidence="6 7">
    <name type="scientific">Ponticaulis profundi</name>
    <dbReference type="NCBI Taxonomy" id="2665222"/>
    <lineage>
        <taxon>Bacteria</taxon>
        <taxon>Pseudomonadati</taxon>
        <taxon>Pseudomonadota</taxon>
        <taxon>Alphaproteobacteria</taxon>
        <taxon>Hyphomonadales</taxon>
        <taxon>Hyphomonadaceae</taxon>
        <taxon>Ponticaulis</taxon>
    </lineage>
</organism>
<accession>A0ABW1SB49</accession>
<evidence type="ECO:0000256" key="4">
    <source>
        <dbReference type="ARBA" id="ARBA00022898"/>
    </source>
</evidence>
<evidence type="ECO:0000313" key="6">
    <source>
        <dbReference type="EMBL" id="MFC6198767.1"/>
    </source>
</evidence>
<comment type="subunit">
    <text evidence="3">Homotetramer.</text>
</comment>
<dbReference type="Gene3D" id="3.90.1150.10">
    <property type="entry name" value="Aspartate Aminotransferase, domain 1"/>
    <property type="match status" value="1"/>
</dbReference>
<keyword evidence="4" id="KW-0663">Pyridoxal phosphate</keyword>
<evidence type="ECO:0000313" key="7">
    <source>
        <dbReference type="Proteomes" id="UP001596303"/>
    </source>
</evidence>
<sequence>MSQDDLDFSSDTSAPAHPAVLDALARANHAMAASYGSDPLTAELQSLICEIFETDVAIFPVVSGTASNALALSLLANPMESILCHDEAHIARDERGAPEFFSAGAKLSLLAGSDGKIAPETLETACSTINRAFVHETPPAALSLTNLTECGTAYTQDEIRTLCEIAKRHDLATHLDGARLANALAHTGASLADMTWRAGIDVLSLGLTKTGAMSCEIICLFGECRDRLDELRARAKRAGHMPPKMRFISAQGLALLSDGLWLELAGNANDVAQALAGKLVASGEAQIQYPVEGNEVFARLSDDLLGKLQGKGLKAYPWPGGATRFVCNWSLRAATFDRIKL</sequence>
<name>A0ABW1SB49_9PROT</name>
<dbReference type="RefSeq" id="WP_377379273.1">
    <property type="nucleotide sequence ID" value="NZ_JBHSSW010000013.1"/>
</dbReference>
<evidence type="ECO:0000256" key="1">
    <source>
        <dbReference type="ARBA" id="ARBA00001933"/>
    </source>
</evidence>
<comment type="similarity">
    <text evidence="2">Belongs to the threonine aldolase family.</text>
</comment>
<dbReference type="PANTHER" id="PTHR48097:SF5">
    <property type="entry name" value="LOW SPECIFICITY L-THREONINE ALDOLASE"/>
    <property type="match status" value="1"/>
</dbReference>
<dbReference type="EMBL" id="JBHSSW010000013">
    <property type="protein sequence ID" value="MFC6198767.1"/>
    <property type="molecule type" value="Genomic_DNA"/>
</dbReference>
<feature type="domain" description="Aromatic amino acid beta-eliminating lyase/threonine aldolase" evidence="5">
    <location>
        <begin position="7"/>
        <end position="299"/>
    </location>
</feature>
<comment type="caution">
    <text evidence="6">The sequence shown here is derived from an EMBL/GenBank/DDBJ whole genome shotgun (WGS) entry which is preliminary data.</text>
</comment>
<reference evidence="7" key="1">
    <citation type="journal article" date="2019" name="Int. J. Syst. Evol. Microbiol.">
        <title>The Global Catalogue of Microorganisms (GCM) 10K type strain sequencing project: providing services to taxonomists for standard genome sequencing and annotation.</title>
        <authorList>
            <consortium name="The Broad Institute Genomics Platform"/>
            <consortium name="The Broad Institute Genome Sequencing Center for Infectious Disease"/>
            <person name="Wu L."/>
            <person name="Ma J."/>
        </authorList>
    </citation>
    <scope>NUCLEOTIDE SEQUENCE [LARGE SCALE GENOMIC DNA]</scope>
    <source>
        <strain evidence="7">CGMCC-1.15741</strain>
    </source>
</reference>
<dbReference type="Proteomes" id="UP001596303">
    <property type="component" value="Unassembled WGS sequence"/>
</dbReference>
<protein>
    <submittedName>
        <fullName evidence="6">Threonine aldolase family protein</fullName>
    </submittedName>
</protein>
<dbReference type="Gene3D" id="3.40.640.10">
    <property type="entry name" value="Type I PLP-dependent aspartate aminotransferase-like (Major domain)"/>
    <property type="match status" value="1"/>
</dbReference>
<evidence type="ECO:0000256" key="2">
    <source>
        <dbReference type="ARBA" id="ARBA00006966"/>
    </source>
</evidence>
<dbReference type="PANTHER" id="PTHR48097">
    <property type="entry name" value="L-THREONINE ALDOLASE-RELATED"/>
    <property type="match status" value="1"/>
</dbReference>
<dbReference type="InterPro" id="IPR001597">
    <property type="entry name" value="ArAA_b-elim_lyase/Thr_aldolase"/>
</dbReference>